<keyword evidence="1" id="KW-0808">Transferase</keyword>
<dbReference type="RefSeq" id="WP_011106219.1">
    <property type="nucleotide sequence ID" value="NZ_CAMFHK010000015.1"/>
</dbReference>
<dbReference type="SUPFAM" id="SSF55729">
    <property type="entry name" value="Acyl-CoA N-acyltransferases (Nat)"/>
    <property type="match status" value="1"/>
</dbReference>
<dbReference type="OrthoDB" id="7852312at2"/>
<dbReference type="PANTHER" id="PTHR43792:SF1">
    <property type="entry name" value="N-ACETYLTRANSFERASE DOMAIN-CONTAINING PROTEIN"/>
    <property type="match status" value="1"/>
</dbReference>
<dbReference type="Gene3D" id="3.40.630.30">
    <property type="match status" value="1"/>
</dbReference>
<organism evidence="1 2">
    <name type="scientific">Vibrio parahaemolyticus</name>
    <dbReference type="NCBI Taxonomy" id="670"/>
    <lineage>
        <taxon>Bacteria</taxon>
        <taxon>Pseudomonadati</taxon>
        <taxon>Pseudomonadota</taxon>
        <taxon>Gammaproteobacteria</taxon>
        <taxon>Vibrionales</taxon>
        <taxon>Vibrionaceae</taxon>
        <taxon>Vibrio</taxon>
    </lineage>
</organism>
<reference evidence="1 2" key="1">
    <citation type="journal article" date="2017" name="Appl. Environ. Microbiol.">
        <title>Parallel evolution of two clades of a major Atlantic endemic Vibrio parahaemolyticus pathogen lineage by independent acquisition of related pathogenicity islands.</title>
        <authorList>
            <person name="Xu F."/>
            <person name="Gonzalez-Escalona N."/>
            <person name="Drees K.P."/>
            <person name="Sebra R.P."/>
            <person name="Cooper V.S."/>
            <person name="Jones S.H."/>
            <person name="Whistler C.A."/>
        </authorList>
    </citation>
    <scope>NUCLEOTIDE SEQUENCE [LARGE SCALE GENOMIC DNA]</scope>
    <source>
        <strain evidence="1 2">MAVP-3</strain>
    </source>
</reference>
<dbReference type="EMBL" id="NIXT01000249">
    <property type="protein sequence ID" value="OXE33625.1"/>
    <property type="molecule type" value="Genomic_DNA"/>
</dbReference>
<dbReference type="AlphaFoldDB" id="A0A0L8SBD8"/>
<dbReference type="STRING" id="670.ACZ92_00300"/>
<dbReference type="OMA" id="AFCSVHN"/>
<dbReference type="InterPro" id="IPR051531">
    <property type="entry name" value="N-acetyltransferase"/>
</dbReference>
<proteinExistence type="predicted"/>
<dbReference type="GO" id="GO:0016747">
    <property type="term" value="F:acyltransferase activity, transferring groups other than amino-acyl groups"/>
    <property type="evidence" value="ECO:0007669"/>
    <property type="project" value="InterPro"/>
</dbReference>
<evidence type="ECO:0000313" key="2">
    <source>
        <dbReference type="Proteomes" id="UP000214596"/>
    </source>
</evidence>
<dbReference type="PANTHER" id="PTHR43792">
    <property type="entry name" value="GNAT FAMILY, PUTATIVE (AFU_ORTHOLOGUE AFUA_3G00765)-RELATED-RELATED"/>
    <property type="match status" value="1"/>
</dbReference>
<dbReference type="GeneID" id="1190805"/>
<dbReference type="Proteomes" id="UP000214596">
    <property type="component" value="Unassembled WGS sequence"/>
</dbReference>
<dbReference type="Pfam" id="PF13302">
    <property type="entry name" value="Acetyltransf_3"/>
    <property type="match status" value="1"/>
</dbReference>
<sequence>MSTLISTPRTKMSPIRAEDWALFQRLHIEPSVISLCFDKPDERVLRDKFESRLASWTPECDHWLCLTIFDANTQQPIGITGFVLEEDKAEVGYLLLPEFHGQQFGTETLNALLHWAETTHDILRFSATVTEGNVASERVLTKCGFELSQVIPDAYQIGGKHYADKIYSRQK</sequence>
<accession>A0A0L8SBD8</accession>
<evidence type="ECO:0000313" key="1">
    <source>
        <dbReference type="EMBL" id="OXE33625.1"/>
    </source>
</evidence>
<dbReference type="PROSITE" id="PS51186">
    <property type="entry name" value="GNAT"/>
    <property type="match status" value="1"/>
</dbReference>
<name>A0A0L8SBD8_VIBPH</name>
<gene>
    <name evidence="1" type="ORF">CA163_06565</name>
</gene>
<dbReference type="InterPro" id="IPR016181">
    <property type="entry name" value="Acyl_CoA_acyltransferase"/>
</dbReference>
<comment type="caution">
    <text evidence="1">The sequence shown here is derived from an EMBL/GenBank/DDBJ whole genome shotgun (WGS) entry which is preliminary data.</text>
</comment>
<protein>
    <submittedName>
        <fullName evidence="1">N-acetyltransferase</fullName>
    </submittedName>
</protein>
<dbReference type="InterPro" id="IPR000182">
    <property type="entry name" value="GNAT_dom"/>
</dbReference>